<proteinExistence type="predicted"/>
<dbReference type="AlphaFoldDB" id="A0A955L3E3"/>
<gene>
    <name evidence="1" type="ORF">KC660_02250</name>
</gene>
<sequence length="90" mass="10611">MEHHKDDLYKKSIIHRIKIIQGHLKKIEEMIDEDSYCVDIVHQSRAVQSALKQLDLIIIKDHLNTCVVDQIKNGEEKKTNEELLKLFAYK</sequence>
<dbReference type="InterPro" id="IPR038390">
    <property type="entry name" value="Metal_Tscrpt_repr_sf"/>
</dbReference>
<dbReference type="GO" id="GO:0046872">
    <property type="term" value="F:metal ion binding"/>
    <property type="evidence" value="ECO:0007669"/>
    <property type="project" value="InterPro"/>
</dbReference>
<dbReference type="Gene3D" id="1.20.58.1000">
    <property type="entry name" value="Metal-sensitive repressor, helix protomer"/>
    <property type="match status" value="1"/>
</dbReference>
<dbReference type="InterPro" id="IPR003735">
    <property type="entry name" value="Metal_Tscrpt_repr"/>
</dbReference>
<evidence type="ECO:0000313" key="1">
    <source>
        <dbReference type="EMBL" id="MCA9382207.1"/>
    </source>
</evidence>
<comment type="caution">
    <text evidence="1">The sequence shown here is derived from an EMBL/GenBank/DDBJ whole genome shotgun (WGS) entry which is preliminary data.</text>
</comment>
<dbReference type="GO" id="GO:0003677">
    <property type="term" value="F:DNA binding"/>
    <property type="evidence" value="ECO:0007669"/>
    <property type="project" value="InterPro"/>
</dbReference>
<dbReference type="Pfam" id="PF02583">
    <property type="entry name" value="Trns_repr_metal"/>
    <property type="match status" value="1"/>
</dbReference>
<evidence type="ECO:0000313" key="2">
    <source>
        <dbReference type="Proteomes" id="UP000782843"/>
    </source>
</evidence>
<reference evidence="1" key="2">
    <citation type="journal article" date="2021" name="Microbiome">
        <title>Successional dynamics and alternative stable states in a saline activated sludge microbial community over 9 years.</title>
        <authorList>
            <person name="Wang Y."/>
            <person name="Ye J."/>
            <person name="Ju F."/>
            <person name="Liu L."/>
            <person name="Boyd J.A."/>
            <person name="Deng Y."/>
            <person name="Parks D.H."/>
            <person name="Jiang X."/>
            <person name="Yin X."/>
            <person name="Woodcroft B.J."/>
            <person name="Tyson G.W."/>
            <person name="Hugenholtz P."/>
            <person name="Polz M.F."/>
            <person name="Zhang T."/>
        </authorList>
    </citation>
    <scope>NUCLEOTIDE SEQUENCE</scope>
    <source>
        <strain evidence="1">HKST-UBA10</strain>
    </source>
</reference>
<dbReference type="GO" id="GO:0045892">
    <property type="term" value="P:negative regulation of DNA-templated transcription"/>
    <property type="evidence" value="ECO:0007669"/>
    <property type="project" value="UniProtKB-ARBA"/>
</dbReference>
<reference evidence="1" key="1">
    <citation type="submission" date="2020-04" db="EMBL/GenBank/DDBJ databases">
        <authorList>
            <person name="Zhang T."/>
        </authorList>
    </citation>
    <scope>NUCLEOTIDE SEQUENCE</scope>
    <source>
        <strain evidence="1">HKST-UBA10</strain>
    </source>
</reference>
<organism evidence="1 2">
    <name type="scientific">Candidatus Dojkabacteria bacterium</name>
    <dbReference type="NCBI Taxonomy" id="2099670"/>
    <lineage>
        <taxon>Bacteria</taxon>
        <taxon>Candidatus Dojkabacteria</taxon>
    </lineage>
</organism>
<protein>
    <submittedName>
        <fullName evidence="1">Metal-sensitive transcriptional regulator</fullName>
    </submittedName>
</protein>
<accession>A0A955L3E3</accession>
<dbReference type="Proteomes" id="UP000782843">
    <property type="component" value="Unassembled WGS sequence"/>
</dbReference>
<name>A0A955L3E3_9BACT</name>
<dbReference type="PANTHER" id="PTHR33677:SF3">
    <property type="entry name" value="COPPER-SENSING TRANSCRIPTIONAL REPRESSOR RICR"/>
    <property type="match status" value="1"/>
</dbReference>
<dbReference type="EMBL" id="JAGQLG010000082">
    <property type="protein sequence ID" value="MCA9382207.1"/>
    <property type="molecule type" value="Genomic_DNA"/>
</dbReference>
<dbReference type="PANTHER" id="PTHR33677">
    <property type="entry name" value="TRANSCRIPTIONAL REPRESSOR FRMR-RELATED"/>
    <property type="match status" value="1"/>
</dbReference>